<evidence type="ECO:0000313" key="2">
    <source>
        <dbReference type="EMBL" id="WNH09728.1"/>
    </source>
</evidence>
<keyword evidence="1" id="KW-0812">Transmembrane</keyword>
<feature type="transmembrane region" description="Helical" evidence="1">
    <location>
        <begin position="149"/>
        <end position="165"/>
    </location>
</feature>
<evidence type="ECO:0000313" key="3">
    <source>
        <dbReference type="Proteomes" id="UP001302806"/>
    </source>
</evidence>
<reference evidence="2 3" key="1">
    <citation type="submission" date="2023-09" db="EMBL/GenBank/DDBJ databases">
        <title>Thalassobella suaedae gen. nov., sp. nov., a marine bacterium of the family Flavobacteriaceae isolated from a halophyte Suaeda japonica.</title>
        <authorList>
            <person name="Lee S.Y."/>
            <person name="Hwang C.Y."/>
        </authorList>
    </citation>
    <scope>NUCLEOTIDE SEQUENCE [LARGE SCALE GENOMIC DNA]</scope>
    <source>
        <strain evidence="2 3">HL-DH14</strain>
    </source>
</reference>
<sequence>MTNKYMRIIHRYLGFFLIGIMTVYALSGIVLVFRDTEFFKKEVHVERQLKPNIESAELGKQLRKRNFKIVKEENNVLFFDNGQYDKSTGIAKYTNKELPYVLNKMTKLHKASSKQPLYWLNIFFGLSLLFFAISSFWMFLPKSKIYKKGLYFTFFGMILTFILLFV</sequence>
<proteinExistence type="predicted"/>
<keyword evidence="1" id="KW-0472">Membrane</keyword>
<dbReference type="EMBL" id="CP134537">
    <property type="protein sequence ID" value="WNH09728.1"/>
    <property type="molecule type" value="Genomic_DNA"/>
</dbReference>
<dbReference type="RefSeq" id="WP_415866127.1">
    <property type="nucleotide sequence ID" value="NZ_CP134537.1"/>
</dbReference>
<dbReference type="PANTHER" id="PTHR40115:SF1">
    <property type="entry name" value="INNER MEMBRANE PROTEIN WITH PEPSY TM HELIX"/>
    <property type="match status" value="1"/>
</dbReference>
<dbReference type="InterPro" id="IPR032307">
    <property type="entry name" value="PepSY_TM-like_2"/>
</dbReference>
<feature type="transmembrane region" description="Helical" evidence="1">
    <location>
        <begin position="117"/>
        <end position="140"/>
    </location>
</feature>
<gene>
    <name evidence="2" type="ORF">RHP51_03115</name>
</gene>
<feature type="transmembrane region" description="Helical" evidence="1">
    <location>
        <begin position="12"/>
        <end position="33"/>
    </location>
</feature>
<keyword evidence="1" id="KW-1133">Transmembrane helix</keyword>
<protein>
    <submittedName>
        <fullName evidence="2">Uncharacterized protein</fullName>
    </submittedName>
</protein>
<accession>A0ABY9XVD6</accession>
<evidence type="ECO:0000256" key="1">
    <source>
        <dbReference type="SAM" id="Phobius"/>
    </source>
</evidence>
<organism evidence="2 3">
    <name type="scientific">Thalassobellus suaedae</name>
    <dbReference type="NCBI Taxonomy" id="3074124"/>
    <lineage>
        <taxon>Bacteria</taxon>
        <taxon>Pseudomonadati</taxon>
        <taxon>Bacteroidota</taxon>
        <taxon>Flavobacteriia</taxon>
        <taxon>Flavobacteriales</taxon>
        <taxon>Flavobacteriaceae</taxon>
        <taxon>Thalassobellus</taxon>
    </lineage>
</organism>
<name>A0ABY9XVD6_9FLAO</name>
<dbReference type="Proteomes" id="UP001302806">
    <property type="component" value="Chromosome"/>
</dbReference>
<dbReference type="PANTHER" id="PTHR40115">
    <property type="entry name" value="INNER MEMBRANE PROTEIN WITH PEPSY TM HELIX"/>
    <property type="match status" value="1"/>
</dbReference>